<dbReference type="Proteomes" id="UP000184052">
    <property type="component" value="Unassembled WGS sequence"/>
</dbReference>
<keyword evidence="12" id="KW-1185">Reference proteome</keyword>
<protein>
    <submittedName>
        <fullName evidence="11">Transporter, NhaC family (TC 2.A.35)</fullName>
    </submittedName>
</protein>
<evidence type="ECO:0000259" key="10">
    <source>
        <dbReference type="Pfam" id="PF03553"/>
    </source>
</evidence>
<feature type="transmembrane region" description="Helical" evidence="9">
    <location>
        <begin position="190"/>
        <end position="211"/>
    </location>
</feature>
<name>A0A1M6JWI0_9FIRM</name>
<evidence type="ECO:0000256" key="6">
    <source>
        <dbReference type="ARBA" id="ARBA00022989"/>
    </source>
</evidence>
<gene>
    <name evidence="11" type="ORF">SAMN02745751_02732</name>
</gene>
<reference evidence="11 12" key="1">
    <citation type="submission" date="2016-11" db="EMBL/GenBank/DDBJ databases">
        <authorList>
            <person name="Jaros S."/>
            <person name="Januszkiewicz K."/>
            <person name="Wedrychowicz H."/>
        </authorList>
    </citation>
    <scope>NUCLEOTIDE SEQUENCE [LARGE SCALE GENOMIC DNA]</scope>
    <source>
        <strain evidence="11 12">DSM 17477</strain>
    </source>
</reference>
<dbReference type="STRING" id="1121476.SAMN02745751_02732"/>
<evidence type="ECO:0000313" key="11">
    <source>
        <dbReference type="EMBL" id="SHJ51013.1"/>
    </source>
</evidence>
<keyword evidence="7 9" id="KW-0472">Membrane</keyword>
<feature type="transmembrane region" description="Helical" evidence="9">
    <location>
        <begin position="261"/>
        <end position="281"/>
    </location>
</feature>
<feature type="transmembrane region" description="Helical" evidence="9">
    <location>
        <begin position="414"/>
        <end position="444"/>
    </location>
</feature>
<dbReference type="InterPro" id="IPR052180">
    <property type="entry name" value="NhaC_Na-H+_Antiporter"/>
</dbReference>
<evidence type="ECO:0000256" key="7">
    <source>
        <dbReference type="ARBA" id="ARBA00023136"/>
    </source>
</evidence>
<dbReference type="InterPro" id="IPR018461">
    <property type="entry name" value="Na/H_Antiport_NhaC-like_C"/>
</dbReference>
<dbReference type="PANTHER" id="PTHR33451">
    <property type="entry name" value="MALATE-2H(+)/NA(+)-LACTATE ANTIPORTER"/>
    <property type="match status" value="1"/>
</dbReference>
<dbReference type="Pfam" id="PF03553">
    <property type="entry name" value="Na_H_antiporter"/>
    <property type="match status" value="1"/>
</dbReference>
<evidence type="ECO:0000256" key="8">
    <source>
        <dbReference type="ARBA" id="ARBA00038435"/>
    </source>
</evidence>
<dbReference type="GO" id="GO:0005886">
    <property type="term" value="C:plasma membrane"/>
    <property type="evidence" value="ECO:0007669"/>
    <property type="project" value="UniProtKB-SubCell"/>
</dbReference>
<feature type="transmembrane region" description="Helical" evidence="9">
    <location>
        <begin position="70"/>
        <end position="95"/>
    </location>
</feature>
<feature type="transmembrane region" description="Helical" evidence="9">
    <location>
        <begin position="301"/>
        <end position="328"/>
    </location>
</feature>
<evidence type="ECO:0000256" key="2">
    <source>
        <dbReference type="ARBA" id="ARBA00022448"/>
    </source>
</evidence>
<dbReference type="AlphaFoldDB" id="A0A1M6JWI0"/>
<dbReference type="GO" id="GO:0015297">
    <property type="term" value="F:antiporter activity"/>
    <property type="evidence" value="ECO:0007669"/>
    <property type="project" value="UniProtKB-KW"/>
</dbReference>
<feature type="transmembrane region" description="Helical" evidence="9">
    <location>
        <begin position="12"/>
        <end position="44"/>
    </location>
</feature>
<keyword evidence="2" id="KW-0813">Transport</keyword>
<evidence type="ECO:0000256" key="5">
    <source>
        <dbReference type="ARBA" id="ARBA00022692"/>
    </source>
</evidence>
<organism evidence="11 12">
    <name type="scientific">Dethiosulfatibacter aminovorans DSM 17477</name>
    <dbReference type="NCBI Taxonomy" id="1121476"/>
    <lineage>
        <taxon>Bacteria</taxon>
        <taxon>Bacillati</taxon>
        <taxon>Bacillota</taxon>
        <taxon>Tissierellia</taxon>
        <taxon>Dethiosulfatibacter</taxon>
    </lineage>
</organism>
<evidence type="ECO:0000256" key="4">
    <source>
        <dbReference type="ARBA" id="ARBA00022475"/>
    </source>
</evidence>
<proteinExistence type="inferred from homology"/>
<sequence>MKKNTNNKKDTAMVFTITVASIIACIMLDISLFYGFLIAILFSYNLFRKRGFSSITLTNMMKSGLWECRMLYVLIMLIGATMSIWLSSGTVPAMIYYGLDYMKGVNFLFAAFVITSIISVFMGTAVGTISTIGLALLGIGKGFEIPTHVLLGVLISGAFIADKISPISGLLNLTLTTTDTKYRDAVKKMMVTFIPVYIITAAAYYILGTGYDSAVESSNLQVFQQAIREGFYISPYLLLLPAIVLVLSFSGVDTIKAISTGLAGGILASLFLQDMGISEIIKSVFFGYRGTTPTAELNDILVSGGIASMIEVILIVMGAIALSSLFEGTGIIKPVIDNVMHNVKTPGKLIIKTGIISGMLTVITCDQTVGIVIPGRLLKDRYEKLHVDKTILVRTISDTGTIIAPLMPWNVNGLIIFIVTGATVLYSAPYAVLCYMSPIVTFVVSKFVRSSPLQFYKDITTS</sequence>
<feature type="transmembrane region" description="Helical" evidence="9">
    <location>
        <begin position="231"/>
        <end position="249"/>
    </location>
</feature>
<keyword evidence="6 9" id="KW-1133">Transmembrane helix</keyword>
<accession>A0A1M6JWI0</accession>
<feature type="transmembrane region" description="Helical" evidence="9">
    <location>
        <begin position="107"/>
        <end position="139"/>
    </location>
</feature>
<dbReference type="PROSITE" id="PS51257">
    <property type="entry name" value="PROKAR_LIPOPROTEIN"/>
    <property type="match status" value="1"/>
</dbReference>
<feature type="transmembrane region" description="Helical" evidence="9">
    <location>
        <begin position="145"/>
        <end position="161"/>
    </location>
</feature>
<keyword evidence="4" id="KW-1003">Cell membrane</keyword>
<dbReference type="PANTHER" id="PTHR33451:SF3">
    <property type="entry name" value="MALATE-2H(+)_NA(+)-LACTATE ANTIPORTER"/>
    <property type="match status" value="1"/>
</dbReference>
<comment type="subcellular location">
    <subcellularLocation>
        <location evidence="1">Cell membrane</location>
        <topology evidence="1">Multi-pass membrane protein</topology>
    </subcellularLocation>
</comment>
<feature type="domain" description="Na+/H+ antiporter NhaC-like C-terminal" evidence="10">
    <location>
        <begin position="176"/>
        <end position="442"/>
    </location>
</feature>
<evidence type="ECO:0000256" key="3">
    <source>
        <dbReference type="ARBA" id="ARBA00022449"/>
    </source>
</evidence>
<keyword evidence="5 9" id="KW-0812">Transmembrane</keyword>
<dbReference type="EMBL" id="FQZL01000023">
    <property type="protein sequence ID" value="SHJ51013.1"/>
    <property type="molecule type" value="Genomic_DNA"/>
</dbReference>
<evidence type="ECO:0000256" key="1">
    <source>
        <dbReference type="ARBA" id="ARBA00004651"/>
    </source>
</evidence>
<evidence type="ECO:0000256" key="9">
    <source>
        <dbReference type="SAM" id="Phobius"/>
    </source>
</evidence>
<dbReference type="RefSeq" id="WP_073050126.1">
    <property type="nucleotide sequence ID" value="NZ_FQZL01000023.1"/>
</dbReference>
<comment type="similarity">
    <text evidence="8">Belongs to the NhaC Na(+)/H(+) (TC 2.A.35) antiporter family.</text>
</comment>
<keyword evidence="3" id="KW-0050">Antiport</keyword>
<evidence type="ECO:0000313" key="12">
    <source>
        <dbReference type="Proteomes" id="UP000184052"/>
    </source>
</evidence>